<dbReference type="EMBL" id="JBHRSV010000028">
    <property type="protein sequence ID" value="MFC2927310.1"/>
    <property type="molecule type" value="Genomic_DNA"/>
</dbReference>
<evidence type="ECO:0000313" key="3">
    <source>
        <dbReference type="Proteomes" id="UP001595379"/>
    </source>
</evidence>
<keyword evidence="3" id="KW-1185">Reference proteome</keyword>
<name>A0ABV7A0S7_9PROT</name>
<gene>
    <name evidence="2" type="ORF">ACFOOR_14475</name>
</gene>
<sequence length="113" mass="11998">MTIEDAFDARLKAAFADAQDDYETDRESADAFVKRVQNRIARPDRRRILILGAAGSTGSAIAGTQLETFFSGVNVPADGVMASIAAFASPETMAAGVLAIMISGFAFILPKRI</sequence>
<dbReference type="Proteomes" id="UP001595379">
    <property type="component" value="Unassembled WGS sequence"/>
</dbReference>
<comment type="caution">
    <text evidence="2">The sequence shown here is derived from an EMBL/GenBank/DDBJ whole genome shotgun (WGS) entry which is preliminary data.</text>
</comment>
<accession>A0ABV7A0S7</accession>
<evidence type="ECO:0000313" key="2">
    <source>
        <dbReference type="EMBL" id="MFC2927310.1"/>
    </source>
</evidence>
<protein>
    <submittedName>
        <fullName evidence="2">Uncharacterized protein</fullName>
    </submittedName>
</protein>
<organism evidence="2 3">
    <name type="scientific">Hyphobacterium vulgare</name>
    <dbReference type="NCBI Taxonomy" id="1736751"/>
    <lineage>
        <taxon>Bacteria</taxon>
        <taxon>Pseudomonadati</taxon>
        <taxon>Pseudomonadota</taxon>
        <taxon>Alphaproteobacteria</taxon>
        <taxon>Maricaulales</taxon>
        <taxon>Maricaulaceae</taxon>
        <taxon>Hyphobacterium</taxon>
    </lineage>
</organism>
<feature type="transmembrane region" description="Helical" evidence="1">
    <location>
        <begin position="48"/>
        <end position="66"/>
    </location>
</feature>
<keyword evidence="1" id="KW-0472">Membrane</keyword>
<evidence type="ECO:0000256" key="1">
    <source>
        <dbReference type="SAM" id="Phobius"/>
    </source>
</evidence>
<proteinExistence type="predicted"/>
<keyword evidence="1" id="KW-1133">Transmembrane helix</keyword>
<reference evidence="3" key="1">
    <citation type="journal article" date="2019" name="Int. J. Syst. Evol. Microbiol.">
        <title>The Global Catalogue of Microorganisms (GCM) 10K type strain sequencing project: providing services to taxonomists for standard genome sequencing and annotation.</title>
        <authorList>
            <consortium name="The Broad Institute Genomics Platform"/>
            <consortium name="The Broad Institute Genome Sequencing Center for Infectious Disease"/>
            <person name="Wu L."/>
            <person name="Ma J."/>
        </authorList>
    </citation>
    <scope>NUCLEOTIDE SEQUENCE [LARGE SCALE GENOMIC DNA]</scope>
    <source>
        <strain evidence="3">KCTC 52487</strain>
    </source>
</reference>
<keyword evidence="1" id="KW-0812">Transmembrane</keyword>
<dbReference type="RefSeq" id="WP_343163296.1">
    <property type="nucleotide sequence ID" value="NZ_JBHRSV010000028.1"/>
</dbReference>
<feature type="transmembrane region" description="Helical" evidence="1">
    <location>
        <begin position="86"/>
        <end position="109"/>
    </location>
</feature>